<dbReference type="Pfam" id="PF23023">
    <property type="entry name" value="Anti-Pycsar_Apyc1"/>
    <property type="match status" value="1"/>
</dbReference>
<keyword evidence="3 8" id="KW-0540">Nuclease</keyword>
<dbReference type="InterPro" id="IPR013471">
    <property type="entry name" value="RNase_Z/BN"/>
</dbReference>
<comment type="function">
    <text evidence="8">Zinc phosphodiesterase, which displays some tRNA 3'-processing endonuclease activity. Probably involved in tRNA maturation, by removing a 3'-trailer from precursor tRNA.</text>
</comment>
<dbReference type="EMBL" id="QENZ01000003">
    <property type="protein sequence ID" value="PVX52423.1"/>
    <property type="molecule type" value="Genomic_DNA"/>
</dbReference>
<gene>
    <name evidence="8" type="primary">rnz</name>
    <name evidence="9" type="ORF">C7377_0737</name>
</gene>
<comment type="similarity">
    <text evidence="8">Belongs to the RNase Z family.</text>
</comment>
<evidence type="ECO:0000256" key="4">
    <source>
        <dbReference type="ARBA" id="ARBA00022723"/>
    </source>
</evidence>
<feature type="binding site" evidence="8">
    <location>
        <position position="142"/>
    </location>
    <ligand>
        <name>Zn(2+)</name>
        <dbReference type="ChEBI" id="CHEBI:29105"/>
        <label>1</label>
        <note>catalytic</note>
    </ligand>
</feature>
<dbReference type="Gene3D" id="3.60.15.10">
    <property type="entry name" value="Ribonuclease Z/Hydroxyacylglutathione hydrolase-like"/>
    <property type="match status" value="1"/>
</dbReference>
<evidence type="ECO:0000256" key="2">
    <source>
        <dbReference type="ARBA" id="ARBA00022694"/>
    </source>
</evidence>
<dbReference type="GO" id="GO:0042781">
    <property type="term" value="F:3'-tRNA processing endoribonuclease activity"/>
    <property type="evidence" value="ECO:0007669"/>
    <property type="project" value="UniProtKB-UniRule"/>
</dbReference>
<sequence>MQFELTILGCNSALPTAYRYQTAQVLNVSERFFLIDCGEGTQIQLRRFKTSLQKINYVFISHMHGDHFIGLPGLISSMALLGRTRPLHIFGPRALKEYLDYHTKLFGGRMEFVIDFHLNNPSKKELIFEDKVVEVYSFPLYHGSIPTSGFLFREKRRLANLIKEKLQEYKIPVSQMHRIREGADFINDKGEVVPNEELTIPAPTPRSYAFCSDTSYDERLVPIVKEVDLLYHEATFSEKERELAAKRFHSTAKQAARIALKANVGKLLIGHYSARYPDTTILQEQAQEVFKNTLAVEDGTKINIPLKNREQWRQS</sequence>
<dbReference type="SUPFAM" id="SSF56281">
    <property type="entry name" value="Metallo-hydrolase/oxidoreductase"/>
    <property type="match status" value="1"/>
</dbReference>
<keyword evidence="7 8" id="KW-0862">Zinc</keyword>
<reference evidence="9 10" key="1">
    <citation type="submission" date="2018-05" db="EMBL/GenBank/DDBJ databases">
        <title>Genomic Encyclopedia of Type Strains, Phase IV (KMG-IV): sequencing the most valuable type-strain genomes for metagenomic binning, comparative biology and taxonomic classification.</title>
        <authorList>
            <person name="Goeker M."/>
        </authorList>
    </citation>
    <scope>NUCLEOTIDE SEQUENCE [LARGE SCALE GENOMIC DNA]</scope>
    <source>
        <strain evidence="9 10">DSM 28579</strain>
    </source>
</reference>
<dbReference type="GO" id="GO:0008270">
    <property type="term" value="F:zinc ion binding"/>
    <property type="evidence" value="ECO:0007669"/>
    <property type="project" value="UniProtKB-UniRule"/>
</dbReference>
<feature type="binding site" evidence="8">
    <location>
        <position position="271"/>
    </location>
    <ligand>
        <name>Zn(2+)</name>
        <dbReference type="ChEBI" id="CHEBI:29105"/>
        <label>2</label>
        <note>catalytic</note>
    </ligand>
</feature>
<feature type="binding site" evidence="8">
    <location>
        <position position="213"/>
    </location>
    <ligand>
        <name>Zn(2+)</name>
        <dbReference type="ChEBI" id="CHEBI:29105"/>
        <label>1</label>
        <note>catalytic</note>
    </ligand>
</feature>
<keyword evidence="6 8" id="KW-0378">Hydrolase</keyword>
<accession>A0A7L4URP4</accession>
<protein>
    <recommendedName>
        <fullName evidence="8">Ribonuclease Z</fullName>
        <shortName evidence="8">RNase Z</shortName>
        <ecNumber evidence="8">3.1.26.11</ecNumber>
    </recommendedName>
    <alternativeName>
        <fullName evidence="8">tRNA 3 endonuclease</fullName>
    </alternativeName>
    <alternativeName>
        <fullName evidence="8">tRNase Z</fullName>
    </alternativeName>
</protein>
<name>A0A7L4URP4_BALHA</name>
<dbReference type="InterPro" id="IPR036866">
    <property type="entry name" value="RibonucZ/Hydroxyglut_hydro"/>
</dbReference>
<keyword evidence="10" id="KW-1185">Reference proteome</keyword>
<comment type="cofactor">
    <cofactor evidence="8">
        <name>Zn(2+)</name>
        <dbReference type="ChEBI" id="CHEBI:29105"/>
    </cofactor>
    <text evidence="8">Binds 2 Zn(2+) ions.</text>
</comment>
<dbReference type="AlphaFoldDB" id="A0A7L4URP4"/>
<feature type="binding site" evidence="8">
    <location>
        <position position="213"/>
    </location>
    <ligand>
        <name>Zn(2+)</name>
        <dbReference type="ChEBI" id="CHEBI:29105"/>
        <label>2</label>
        <note>catalytic</note>
    </ligand>
</feature>
<evidence type="ECO:0000256" key="6">
    <source>
        <dbReference type="ARBA" id="ARBA00022801"/>
    </source>
</evidence>
<dbReference type="PANTHER" id="PTHR46018">
    <property type="entry name" value="ZINC PHOSPHODIESTERASE ELAC PROTEIN 1"/>
    <property type="match status" value="1"/>
</dbReference>
<keyword evidence="2 8" id="KW-0819">tRNA processing</keyword>
<comment type="caution">
    <text evidence="9">The sequence shown here is derived from an EMBL/GenBank/DDBJ whole genome shotgun (WGS) entry which is preliminary data.</text>
</comment>
<feature type="binding site" evidence="8">
    <location>
        <position position="67"/>
    </location>
    <ligand>
        <name>Zn(2+)</name>
        <dbReference type="ChEBI" id="CHEBI:29105"/>
        <label>2</label>
        <note>catalytic</note>
    </ligand>
</feature>
<feature type="binding site" evidence="8">
    <location>
        <position position="64"/>
    </location>
    <ligand>
        <name>Zn(2+)</name>
        <dbReference type="ChEBI" id="CHEBI:29105"/>
        <label>1</label>
        <note>catalytic</note>
    </ligand>
</feature>
<dbReference type="NCBIfam" id="NF000801">
    <property type="entry name" value="PRK00055.1-3"/>
    <property type="match status" value="1"/>
</dbReference>
<dbReference type="RefSeq" id="WP_116495959.1">
    <property type="nucleotide sequence ID" value="NZ_QENZ01000003.1"/>
</dbReference>
<evidence type="ECO:0000256" key="7">
    <source>
        <dbReference type="ARBA" id="ARBA00022833"/>
    </source>
</evidence>
<evidence type="ECO:0000256" key="5">
    <source>
        <dbReference type="ARBA" id="ARBA00022759"/>
    </source>
</evidence>
<evidence type="ECO:0000256" key="8">
    <source>
        <dbReference type="HAMAP-Rule" id="MF_01818"/>
    </source>
</evidence>
<evidence type="ECO:0000313" key="10">
    <source>
        <dbReference type="Proteomes" id="UP000251835"/>
    </source>
</evidence>
<evidence type="ECO:0000256" key="1">
    <source>
        <dbReference type="ARBA" id="ARBA00011738"/>
    </source>
</evidence>
<evidence type="ECO:0000313" key="9">
    <source>
        <dbReference type="EMBL" id="PVX52423.1"/>
    </source>
</evidence>
<dbReference type="Proteomes" id="UP000251835">
    <property type="component" value="Unassembled WGS sequence"/>
</dbReference>
<dbReference type="NCBIfam" id="TIGR02651">
    <property type="entry name" value="RNase_Z"/>
    <property type="match status" value="1"/>
</dbReference>
<dbReference type="PANTHER" id="PTHR46018:SF2">
    <property type="entry name" value="ZINC PHOSPHODIESTERASE ELAC PROTEIN 1"/>
    <property type="match status" value="1"/>
</dbReference>
<feature type="binding site" evidence="8">
    <location>
        <position position="66"/>
    </location>
    <ligand>
        <name>Zn(2+)</name>
        <dbReference type="ChEBI" id="CHEBI:29105"/>
        <label>2</label>
        <note>catalytic</note>
    </ligand>
</feature>
<dbReference type="HAMAP" id="MF_01818">
    <property type="entry name" value="RNase_Z_BN"/>
    <property type="match status" value="1"/>
</dbReference>
<proteinExistence type="inferred from homology"/>
<comment type="subunit">
    <text evidence="1 8">Homodimer.</text>
</comment>
<keyword evidence="4 8" id="KW-0479">Metal-binding</keyword>
<evidence type="ECO:0000256" key="3">
    <source>
        <dbReference type="ARBA" id="ARBA00022722"/>
    </source>
</evidence>
<dbReference type="EC" id="3.1.26.11" evidence="8"/>
<dbReference type="OrthoDB" id="9800940at2"/>
<feature type="active site" description="Proton acceptor" evidence="8">
    <location>
        <position position="66"/>
    </location>
</feature>
<comment type="catalytic activity">
    <reaction evidence="8">
        <text>Endonucleolytic cleavage of RNA, removing extra 3' nucleotides from tRNA precursor, generating 3' termini of tRNAs. A 3'-hydroxy group is left at the tRNA terminus and a 5'-phosphoryl group is left at the trailer molecule.</text>
        <dbReference type="EC" id="3.1.26.11"/>
    </reaction>
</comment>
<feature type="binding site" evidence="8">
    <location>
        <position position="62"/>
    </location>
    <ligand>
        <name>Zn(2+)</name>
        <dbReference type="ChEBI" id="CHEBI:29105"/>
        <label>1</label>
        <note>catalytic</note>
    </ligand>
</feature>
<keyword evidence="5 8" id="KW-0255">Endonuclease</keyword>
<organism evidence="9 10">
    <name type="scientific">Balneicella halophila</name>
    <dbReference type="NCBI Taxonomy" id="1537566"/>
    <lineage>
        <taxon>Bacteria</taxon>
        <taxon>Pseudomonadati</taxon>
        <taxon>Bacteroidota</taxon>
        <taxon>Bacteroidia</taxon>
        <taxon>Bacteroidales</taxon>
        <taxon>Balneicellaceae</taxon>
        <taxon>Balneicella</taxon>
    </lineage>
</organism>
<dbReference type="CDD" id="cd07717">
    <property type="entry name" value="RNaseZ_ZiPD-like_MBL-fold"/>
    <property type="match status" value="1"/>
</dbReference>